<protein>
    <recommendedName>
        <fullName evidence="4">Beta-mannosidase-like galactose-binding domain-containing protein</fullName>
    </recommendedName>
</protein>
<dbReference type="GO" id="GO:0006516">
    <property type="term" value="P:glycoprotein catabolic process"/>
    <property type="evidence" value="ECO:0007669"/>
    <property type="project" value="TreeGrafter"/>
</dbReference>
<dbReference type="PANTHER" id="PTHR43730">
    <property type="entry name" value="BETA-MANNOSIDASE"/>
    <property type="match status" value="1"/>
</dbReference>
<organism evidence="5 6">
    <name type="scientific">Hucho hucho</name>
    <name type="common">huchen</name>
    <dbReference type="NCBI Taxonomy" id="62062"/>
    <lineage>
        <taxon>Eukaryota</taxon>
        <taxon>Metazoa</taxon>
        <taxon>Chordata</taxon>
        <taxon>Craniata</taxon>
        <taxon>Vertebrata</taxon>
        <taxon>Euteleostomi</taxon>
        <taxon>Actinopterygii</taxon>
        <taxon>Neopterygii</taxon>
        <taxon>Teleostei</taxon>
        <taxon>Protacanthopterygii</taxon>
        <taxon>Salmoniformes</taxon>
        <taxon>Salmonidae</taxon>
        <taxon>Salmoninae</taxon>
        <taxon>Hucho</taxon>
    </lineage>
</organism>
<keyword evidence="6" id="KW-1185">Reference proteome</keyword>
<sequence>MSAFRNRGIVFVVLSNVWTFHVLSGSNVSRGEQQISLNTKWTVQNSDGSVSLPAEVPGCVHSALLKQGFIKDLYFRFNDVAYRWIALDNWTYTTTFSINLVVLCSRAKQRVQLVFEGVDTVASVSLNGLVVGKTDNMFCRYVSLLSPVLYASERSQAHSSYSVPPDCPPPVQKGECHVNFIRKVSGLNSWE</sequence>
<accession>A0A4W5L5H4</accession>
<dbReference type="Proteomes" id="UP000314982">
    <property type="component" value="Unassembled WGS sequence"/>
</dbReference>
<dbReference type="InterPro" id="IPR008979">
    <property type="entry name" value="Galactose-bd-like_sf"/>
</dbReference>
<dbReference type="Ensembl" id="ENSHHUT00000020045.1">
    <property type="protein sequence ID" value="ENSHHUP00000019330.1"/>
    <property type="gene ID" value="ENSHHUG00000012093.1"/>
</dbReference>
<evidence type="ECO:0000313" key="6">
    <source>
        <dbReference type="Proteomes" id="UP000314982"/>
    </source>
</evidence>
<evidence type="ECO:0000256" key="2">
    <source>
        <dbReference type="ARBA" id="ARBA00023295"/>
    </source>
</evidence>
<dbReference type="GeneTree" id="ENSGT00390000001670"/>
<keyword evidence="1" id="KW-0378">Hydrolase</keyword>
<dbReference type="SUPFAM" id="SSF49785">
    <property type="entry name" value="Galactose-binding domain-like"/>
    <property type="match status" value="1"/>
</dbReference>
<dbReference type="AlphaFoldDB" id="A0A4W5L5H4"/>
<evidence type="ECO:0000256" key="1">
    <source>
        <dbReference type="ARBA" id="ARBA00022801"/>
    </source>
</evidence>
<keyword evidence="2" id="KW-0326">Glycosidase</keyword>
<dbReference type="Pfam" id="PF22666">
    <property type="entry name" value="Glyco_hydro_2_N2"/>
    <property type="match status" value="1"/>
</dbReference>
<feature type="chain" id="PRO_5021245228" description="Beta-mannosidase-like galactose-binding domain-containing protein" evidence="3">
    <location>
        <begin position="26"/>
        <end position="191"/>
    </location>
</feature>
<dbReference type="STRING" id="62062.ENSHHUP00000019330"/>
<name>A0A4W5L5H4_9TELE</name>
<dbReference type="PANTHER" id="PTHR43730:SF1">
    <property type="entry name" value="BETA-MANNOSIDASE"/>
    <property type="match status" value="1"/>
</dbReference>
<dbReference type="InterPro" id="IPR054593">
    <property type="entry name" value="Beta-mannosidase-like_N2"/>
</dbReference>
<keyword evidence="3" id="KW-0732">Signal</keyword>
<evidence type="ECO:0000259" key="4">
    <source>
        <dbReference type="Pfam" id="PF22666"/>
    </source>
</evidence>
<evidence type="ECO:0000313" key="5">
    <source>
        <dbReference type="Ensembl" id="ENSHHUP00000019330.1"/>
    </source>
</evidence>
<reference evidence="5" key="2">
    <citation type="submission" date="2025-08" db="UniProtKB">
        <authorList>
            <consortium name="Ensembl"/>
        </authorList>
    </citation>
    <scope>IDENTIFICATION</scope>
</reference>
<dbReference type="GO" id="GO:0004567">
    <property type="term" value="F:beta-mannosidase activity"/>
    <property type="evidence" value="ECO:0007669"/>
    <property type="project" value="TreeGrafter"/>
</dbReference>
<reference evidence="5" key="3">
    <citation type="submission" date="2025-09" db="UniProtKB">
        <authorList>
            <consortium name="Ensembl"/>
        </authorList>
    </citation>
    <scope>IDENTIFICATION</scope>
</reference>
<evidence type="ECO:0000256" key="3">
    <source>
        <dbReference type="SAM" id="SignalP"/>
    </source>
</evidence>
<reference evidence="6" key="1">
    <citation type="submission" date="2018-06" db="EMBL/GenBank/DDBJ databases">
        <title>Genome assembly of Danube salmon.</title>
        <authorList>
            <person name="Macqueen D.J."/>
            <person name="Gundappa M.K."/>
        </authorList>
    </citation>
    <scope>NUCLEOTIDE SEQUENCE [LARGE SCALE GENOMIC DNA]</scope>
</reference>
<feature type="domain" description="Beta-mannosidase-like galactose-binding" evidence="4">
    <location>
        <begin position="41"/>
        <end position="151"/>
    </location>
</feature>
<feature type="signal peptide" evidence="3">
    <location>
        <begin position="1"/>
        <end position="25"/>
    </location>
</feature>
<proteinExistence type="predicted"/>
<dbReference type="InterPro" id="IPR050887">
    <property type="entry name" value="Beta-mannosidase_GH2"/>
</dbReference>
<dbReference type="Gene3D" id="2.60.120.260">
    <property type="entry name" value="Galactose-binding domain-like"/>
    <property type="match status" value="1"/>
</dbReference>